<dbReference type="EMBL" id="FMZE01000003">
    <property type="protein sequence ID" value="SDC70737.1"/>
    <property type="molecule type" value="Genomic_DNA"/>
</dbReference>
<evidence type="ECO:0000313" key="1">
    <source>
        <dbReference type="EMBL" id="SDC70737.1"/>
    </source>
</evidence>
<protein>
    <submittedName>
        <fullName evidence="1">Uncharacterized protein</fullName>
    </submittedName>
</protein>
<accession>A0A1G6NU11</accession>
<dbReference type="InterPro" id="IPR009339">
    <property type="entry name" value="DUF998"/>
</dbReference>
<name>A0A1G6NU11_9PSEU</name>
<organism evidence="1 2">
    <name type="scientific">Prauserella marina</name>
    <dbReference type="NCBI Taxonomy" id="530584"/>
    <lineage>
        <taxon>Bacteria</taxon>
        <taxon>Bacillati</taxon>
        <taxon>Actinomycetota</taxon>
        <taxon>Actinomycetes</taxon>
        <taxon>Pseudonocardiales</taxon>
        <taxon>Pseudonocardiaceae</taxon>
        <taxon>Prauserella</taxon>
    </lineage>
</organism>
<sequence>MIQGHPLITNQLSQAKVTTMAELRTKTASTTTAAKTRTWTIVASASLGWALFTLTILHAISSFNPLTDPLSRYAFSDHGAGMLEASLLSFALAVVAVRGALAAAGISINRTTSVLVGATALGLVAAALFPATFTEDINPVSGKIHQYASVIAFASLPAIAFSLLDTLRGLPAMAASRQLLVRLLQVSLVGLGLFGVSYVFDTVPGVPVFSMLASTLPVGFTQRIVFISYFCLLAALLVVAGRAARLRLTSPR</sequence>
<proteinExistence type="predicted"/>
<evidence type="ECO:0000313" key="2">
    <source>
        <dbReference type="Proteomes" id="UP000199494"/>
    </source>
</evidence>
<gene>
    <name evidence="1" type="ORF">SAMN05421630_103283</name>
</gene>
<reference evidence="1 2" key="1">
    <citation type="submission" date="2016-10" db="EMBL/GenBank/DDBJ databases">
        <authorList>
            <person name="de Groot N.N."/>
        </authorList>
    </citation>
    <scope>NUCLEOTIDE SEQUENCE [LARGE SCALE GENOMIC DNA]</scope>
    <source>
        <strain evidence="1 2">CGMCC 4.5506</strain>
    </source>
</reference>
<dbReference type="Proteomes" id="UP000199494">
    <property type="component" value="Unassembled WGS sequence"/>
</dbReference>
<keyword evidence="2" id="KW-1185">Reference proteome</keyword>
<dbReference type="Pfam" id="PF06197">
    <property type="entry name" value="DUF998"/>
    <property type="match status" value="1"/>
</dbReference>
<dbReference type="STRING" id="530584.SAMN05421630_103283"/>
<dbReference type="AlphaFoldDB" id="A0A1G6NU11"/>